<name>A0AAE0KG66_9PEZI</name>
<dbReference type="InterPro" id="IPR000719">
    <property type="entry name" value="Prot_kinase_dom"/>
</dbReference>
<accession>A0AAE0KG66</accession>
<dbReference type="Pfam" id="PF00069">
    <property type="entry name" value="Pkinase"/>
    <property type="match status" value="1"/>
</dbReference>
<dbReference type="Gene3D" id="1.25.40.20">
    <property type="entry name" value="Ankyrin repeat-containing domain"/>
    <property type="match status" value="2"/>
</dbReference>
<dbReference type="Pfam" id="PF00023">
    <property type="entry name" value="Ank"/>
    <property type="match status" value="1"/>
</dbReference>
<feature type="repeat" description="ANK" evidence="3">
    <location>
        <begin position="746"/>
        <end position="778"/>
    </location>
</feature>
<evidence type="ECO:0000259" key="4">
    <source>
        <dbReference type="PROSITE" id="PS50011"/>
    </source>
</evidence>
<dbReference type="PROSITE" id="PS50297">
    <property type="entry name" value="ANK_REP_REGION"/>
    <property type="match status" value="2"/>
</dbReference>
<dbReference type="GO" id="GO:0004672">
    <property type="term" value="F:protein kinase activity"/>
    <property type="evidence" value="ECO:0007669"/>
    <property type="project" value="InterPro"/>
</dbReference>
<evidence type="ECO:0000256" key="1">
    <source>
        <dbReference type="ARBA" id="ARBA00022737"/>
    </source>
</evidence>
<reference evidence="5" key="2">
    <citation type="submission" date="2023-06" db="EMBL/GenBank/DDBJ databases">
        <authorList>
            <consortium name="Lawrence Berkeley National Laboratory"/>
            <person name="Haridas S."/>
            <person name="Hensen N."/>
            <person name="Bonometti L."/>
            <person name="Westerberg I."/>
            <person name="Brannstrom I.O."/>
            <person name="Guillou S."/>
            <person name="Cros-Aarteil S."/>
            <person name="Calhoun S."/>
            <person name="Kuo A."/>
            <person name="Mondo S."/>
            <person name="Pangilinan J."/>
            <person name="Riley R."/>
            <person name="Labutti K."/>
            <person name="Andreopoulos B."/>
            <person name="Lipzen A."/>
            <person name="Chen C."/>
            <person name="Yanf M."/>
            <person name="Daum C."/>
            <person name="Ng V."/>
            <person name="Clum A."/>
            <person name="Steindorff A."/>
            <person name="Ohm R."/>
            <person name="Martin F."/>
            <person name="Silar P."/>
            <person name="Natvig D."/>
            <person name="Lalanne C."/>
            <person name="Gautier V."/>
            <person name="Ament-Velasquez S.L."/>
            <person name="Kruys A."/>
            <person name="Hutchinson M.I."/>
            <person name="Powell A.J."/>
            <person name="Barry K."/>
            <person name="Miller A.N."/>
            <person name="Grigoriev I.V."/>
            <person name="Debuchy R."/>
            <person name="Gladieux P."/>
            <person name="Thoren M.H."/>
            <person name="Johannesson H."/>
        </authorList>
    </citation>
    <scope>NUCLEOTIDE SEQUENCE</scope>
    <source>
        <strain evidence="5">CBS 958.72</strain>
    </source>
</reference>
<evidence type="ECO:0000256" key="3">
    <source>
        <dbReference type="PROSITE-ProRule" id="PRU00023"/>
    </source>
</evidence>
<feature type="repeat" description="ANK" evidence="3">
    <location>
        <begin position="779"/>
        <end position="814"/>
    </location>
</feature>
<keyword evidence="1" id="KW-0677">Repeat</keyword>
<dbReference type="GO" id="GO:0005524">
    <property type="term" value="F:ATP binding"/>
    <property type="evidence" value="ECO:0007669"/>
    <property type="project" value="InterPro"/>
</dbReference>
<feature type="domain" description="Protein kinase" evidence="4">
    <location>
        <begin position="59"/>
        <end position="397"/>
    </location>
</feature>
<dbReference type="Proteomes" id="UP001287356">
    <property type="component" value="Unassembled WGS sequence"/>
</dbReference>
<dbReference type="SUPFAM" id="SSF56112">
    <property type="entry name" value="Protein kinase-like (PK-like)"/>
    <property type="match status" value="1"/>
</dbReference>
<keyword evidence="6" id="KW-1185">Reference proteome</keyword>
<dbReference type="PANTHER" id="PTHR24126:SF14">
    <property type="entry name" value="ANK_REP_REGION DOMAIN-CONTAINING PROTEIN"/>
    <property type="match status" value="1"/>
</dbReference>
<dbReference type="InterPro" id="IPR002110">
    <property type="entry name" value="Ankyrin_rpt"/>
</dbReference>
<dbReference type="CDD" id="cd00180">
    <property type="entry name" value="PKc"/>
    <property type="match status" value="1"/>
</dbReference>
<dbReference type="EMBL" id="JAULSN010000003">
    <property type="protein sequence ID" value="KAK3375891.1"/>
    <property type="molecule type" value="Genomic_DNA"/>
</dbReference>
<feature type="repeat" description="ANK" evidence="3">
    <location>
        <begin position="828"/>
        <end position="854"/>
    </location>
</feature>
<evidence type="ECO:0000313" key="5">
    <source>
        <dbReference type="EMBL" id="KAK3375891.1"/>
    </source>
</evidence>
<dbReference type="SMART" id="SM00248">
    <property type="entry name" value="ANK"/>
    <property type="match status" value="8"/>
</dbReference>
<dbReference type="PROSITE" id="PS50088">
    <property type="entry name" value="ANK_REPEAT"/>
    <property type="match status" value="4"/>
</dbReference>
<dbReference type="PROSITE" id="PS50011">
    <property type="entry name" value="PROTEIN_KINASE_DOM"/>
    <property type="match status" value="1"/>
</dbReference>
<feature type="repeat" description="ANK" evidence="3">
    <location>
        <begin position="1137"/>
        <end position="1165"/>
    </location>
</feature>
<proteinExistence type="predicted"/>
<dbReference type="Gene3D" id="1.10.510.10">
    <property type="entry name" value="Transferase(Phosphotransferase) domain 1"/>
    <property type="match status" value="1"/>
</dbReference>
<evidence type="ECO:0000256" key="2">
    <source>
        <dbReference type="ARBA" id="ARBA00023043"/>
    </source>
</evidence>
<dbReference type="SMART" id="SM00220">
    <property type="entry name" value="S_TKc"/>
    <property type="match status" value="1"/>
</dbReference>
<dbReference type="PANTHER" id="PTHR24126">
    <property type="entry name" value="ANKYRIN REPEAT, PH AND SEC7 DOMAIN CONTAINING PROTEIN SECG-RELATED"/>
    <property type="match status" value="1"/>
</dbReference>
<dbReference type="SUPFAM" id="SSF48403">
    <property type="entry name" value="Ankyrin repeat"/>
    <property type="match status" value="2"/>
</dbReference>
<dbReference type="Pfam" id="PF12796">
    <property type="entry name" value="Ank_2"/>
    <property type="match status" value="2"/>
</dbReference>
<dbReference type="InterPro" id="IPR036770">
    <property type="entry name" value="Ankyrin_rpt-contain_sf"/>
</dbReference>
<sequence length="1448" mass="159348">MSDSQSCTSLPASSVINSVQSARHRHGSGDSLARASLTLAFASTALQNSVYQFSKSEIRDTRILVGEGATCTVYKVLVHGSTRLAREEQPAAVKQKRLKGSWFDQDVSLESWMQTAYMDIRVMSHRALKTARNVTTALGYFWEPIEDSHGQRGLSPCLVLPLAQHDVPTLHHLFASLKRDSQTLSDDLILSMARDVTNGLHELHSCGVVQGDLKPANILLFQSAEDGAISAKLSDFSHSVVMADYQGDSIRNLPRYTGTRPFVIPEVCQWEREVVTNGKSSHLGESGLDASNYYACDVFSLGTILVDLVMNGGDFWASLKASLHQISWPLETETDPVLDRPSFDVAHVLEPARLAQLSPLGLERLSSISECIGMCLEENPDARATALDVLTKLRETSAAGSLEEASQSTRTSTAPLRPLYGSISEFAHAVGIYVEARFAQPLMRQIFQELAKNADSGSEAALALQASCFALGLGTSRSLDSALDILLRLEIQGNWLYRMTVPWLVRALRPDDERGNSSFAGMQEALRWRLQSSLSYAGESPPPYTERVRRIKVLTGARSPESSGLMITINRGTPNPFLPLSAPGFDEMMLPSKQSHSDLVQSISSRRSFSLHPPADTDPQDPRDARENIVEGAIKSFLGAVSMSLKSVEGDAEIQQTLDKTTETLSRFRKAVTEAPDTWERLDSFVTVVNSRSTTRKTLQEPTLLRLAVNFVGGDSSFKGQARVLQCVKAALKTEGTDVIDLPGPVGETALIAACRCGQLLAAKYLLSCGADARLADDDGITALHWLSFFDDEDMAVLTARLLSNGANIDARTTGFLDLPEHAINLQAGCTPLHYAVAMRSSQAVKTLLKLGADPFQEATLAFAYQTYSLTPLHFATSLYFHEIVNVLLKVPGTSDKVRFTCRQIPAPMNVSIINLASVCLVMPSDMAPFSRVLAHGASYEEALDKTLSEILDVFPDKDVLELAHMKLNHVCIPAENPYVWRVWKRHGLGPRKLSIQELRQIGLPSHDTTLHQGPNWEVELWLRAALGSCKIQKSSTATSHAALAGFANRDQEIDLGYVIQVLETCVSSDFDGLFSVVLPRLNSSSMSPVLEFLAPFLFFIAAEQDAVDCLEVLWKVLIEDAGNDDLKNMCIEFQKDSMSALHCAAQENATRAIKFLLEHGWDIDRDLGKTGTALNVAASSFAMRDAAILLLERGASLFCCREQGEGFSVMHRAVQCPDVHLKGDQQFSLIRILVQSCPDIFLPVMDKLVRARDEKLKQTALHLAVFHSDMPSFLTLLEFGQCDLAAQDAMGFTPLMMAEYKIHFREGQSDGLEAGLLRRGWDQSEVEKQNLRDQAWMVERWRQMVELLVEAGSPIPEKLAIANEYEFLIKHAVLQFVMATRKPGCDEHAELDKAFKHFAFMQGPSAKTGLDPAVGLNKKDKTIVLFPDGYAVGRSVPSVAIQYGSRR</sequence>
<keyword evidence="2 3" id="KW-0040">ANK repeat</keyword>
<protein>
    <recommendedName>
        <fullName evidence="4">Protein kinase domain-containing protein</fullName>
    </recommendedName>
</protein>
<dbReference type="InterPro" id="IPR011009">
    <property type="entry name" value="Kinase-like_dom_sf"/>
</dbReference>
<gene>
    <name evidence="5" type="ORF">B0T24DRAFT_718382</name>
</gene>
<comment type="caution">
    <text evidence="5">The sequence shown here is derived from an EMBL/GenBank/DDBJ whole genome shotgun (WGS) entry which is preliminary data.</text>
</comment>
<evidence type="ECO:0000313" key="6">
    <source>
        <dbReference type="Proteomes" id="UP001287356"/>
    </source>
</evidence>
<organism evidence="5 6">
    <name type="scientific">Lasiosphaeria ovina</name>
    <dbReference type="NCBI Taxonomy" id="92902"/>
    <lineage>
        <taxon>Eukaryota</taxon>
        <taxon>Fungi</taxon>
        <taxon>Dikarya</taxon>
        <taxon>Ascomycota</taxon>
        <taxon>Pezizomycotina</taxon>
        <taxon>Sordariomycetes</taxon>
        <taxon>Sordariomycetidae</taxon>
        <taxon>Sordariales</taxon>
        <taxon>Lasiosphaeriaceae</taxon>
        <taxon>Lasiosphaeria</taxon>
    </lineage>
</organism>
<reference evidence="5" key="1">
    <citation type="journal article" date="2023" name="Mol. Phylogenet. Evol.">
        <title>Genome-scale phylogeny and comparative genomics of the fungal order Sordariales.</title>
        <authorList>
            <person name="Hensen N."/>
            <person name="Bonometti L."/>
            <person name="Westerberg I."/>
            <person name="Brannstrom I.O."/>
            <person name="Guillou S."/>
            <person name="Cros-Aarteil S."/>
            <person name="Calhoun S."/>
            <person name="Haridas S."/>
            <person name="Kuo A."/>
            <person name="Mondo S."/>
            <person name="Pangilinan J."/>
            <person name="Riley R."/>
            <person name="LaButti K."/>
            <person name="Andreopoulos B."/>
            <person name="Lipzen A."/>
            <person name="Chen C."/>
            <person name="Yan M."/>
            <person name="Daum C."/>
            <person name="Ng V."/>
            <person name="Clum A."/>
            <person name="Steindorff A."/>
            <person name="Ohm R.A."/>
            <person name="Martin F."/>
            <person name="Silar P."/>
            <person name="Natvig D.O."/>
            <person name="Lalanne C."/>
            <person name="Gautier V."/>
            <person name="Ament-Velasquez S.L."/>
            <person name="Kruys A."/>
            <person name="Hutchinson M.I."/>
            <person name="Powell A.J."/>
            <person name="Barry K."/>
            <person name="Miller A.N."/>
            <person name="Grigoriev I.V."/>
            <person name="Debuchy R."/>
            <person name="Gladieux P."/>
            <person name="Hiltunen Thoren M."/>
            <person name="Johannesson H."/>
        </authorList>
    </citation>
    <scope>NUCLEOTIDE SEQUENCE</scope>
    <source>
        <strain evidence="5">CBS 958.72</strain>
    </source>
</reference>